<dbReference type="Gene3D" id="3.40.50.150">
    <property type="entry name" value="Vaccinia Virus protein VP39"/>
    <property type="match status" value="1"/>
</dbReference>
<dbReference type="CDD" id="cd02440">
    <property type="entry name" value="AdoMet_MTases"/>
    <property type="match status" value="1"/>
</dbReference>
<sequence>MGAACEREADMSRIIAYCYDSFMRGPEQACLIDWRRNLLSQVSGRVLEIGAGTGASLPLYPKGADLELVLTEPDIDMMRLLEKAVAELPDSHITLLDCPAESIDSEDSSFDWVFVSLVCCTVHDLPGTLAEIWRVLKPGGRLLFLEHVAAEKGTRRRRWQDRLNFIWRRIAGNCHLNRETEAQIRSAGFEIESITRESMRKAMPLARPTIRGVARKPLAPSEP</sequence>
<name>A3QBF6_SHELP</name>
<keyword evidence="3" id="KW-1185">Reference proteome</keyword>
<proteinExistence type="predicted"/>
<dbReference type="InterPro" id="IPR052356">
    <property type="entry name" value="Thiol_S-MT"/>
</dbReference>
<dbReference type="Proteomes" id="UP000001558">
    <property type="component" value="Chromosome"/>
</dbReference>
<dbReference type="GO" id="GO:0032259">
    <property type="term" value="P:methylation"/>
    <property type="evidence" value="ECO:0007669"/>
    <property type="project" value="UniProtKB-KW"/>
</dbReference>
<organism evidence="2 3">
    <name type="scientific">Shewanella loihica (strain ATCC BAA-1088 / PV-4)</name>
    <dbReference type="NCBI Taxonomy" id="323850"/>
    <lineage>
        <taxon>Bacteria</taxon>
        <taxon>Pseudomonadati</taxon>
        <taxon>Pseudomonadota</taxon>
        <taxon>Gammaproteobacteria</taxon>
        <taxon>Alteromonadales</taxon>
        <taxon>Shewanellaceae</taxon>
        <taxon>Shewanella</taxon>
    </lineage>
</organism>
<feature type="domain" description="Methyltransferase type 11" evidence="1">
    <location>
        <begin position="47"/>
        <end position="144"/>
    </location>
</feature>
<dbReference type="KEGG" id="slo:Shew_0933"/>
<dbReference type="SUPFAM" id="SSF53335">
    <property type="entry name" value="S-adenosyl-L-methionine-dependent methyltransferases"/>
    <property type="match status" value="1"/>
</dbReference>
<keyword evidence="2" id="KW-0489">Methyltransferase</keyword>
<dbReference type="PANTHER" id="PTHR45036:SF1">
    <property type="entry name" value="METHYLTRANSFERASE LIKE 7A"/>
    <property type="match status" value="1"/>
</dbReference>
<evidence type="ECO:0000313" key="2">
    <source>
        <dbReference type="EMBL" id="ABO22804.1"/>
    </source>
</evidence>
<evidence type="ECO:0000259" key="1">
    <source>
        <dbReference type="Pfam" id="PF08241"/>
    </source>
</evidence>
<dbReference type="InterPro" id="IPR029063">
    <property type="entry name" value="SAM-dependent_MTases_sf"/>
</dbReference>
<reference evidence="2 3" key="1">
    <citation type="submission" date="2007-03" db="EMBL/GenBank/DDBJ databases">
        <title>Complete sequence of Shewanella loihica PV-4.</title>
        <authorList>
            <consortium name="US DOE Joint Genome Institute"/>
            <person name="Copeland A."/>
            <person name="Lucas S."/>
            <person name="Lapidus A."/>
            <person name="Barry K."/>
            <person name="Detter J.C."/>
            <person name="Glavina del Rio T."/>
            <person name="Hammon N."/>
            <person name="Israni S."/>
            <person name="Dalin E."/>
            <person name="Tice H."/>
            <person name="Pitluck S."/>
            <person name="Chain P."/>
            <person name="Malfatti S."/>
            <person name="Shin M."/>
            <person name="Vergez L."/>
            <person name="Schmutz J."/>
            <person name="Larimer F."/>
            <person name="Land M."/>
            <person name="Hauser L."/>
            <person name="Kyrpides N."/>
            <person name="Mikhailova N."/>
            <person name="Romine M.F."/>
            <person name="Serres G."/>
            <person name="Fredrickson J."/>
            <person name="Tiedje J."/>
            <person name="Richardson P."/>
        </authorList>
    </citation>
    <scope>NUCLEOTIDE SEQUENCE [LARGE SCALE GENOMIC DNA]</scope>
    <source>
        <strain evidence="3">ATCC BAA-1088 / PV-4</strain>
    </source>
</reference>
<dbReference type="GO" id="GO:0008757">
    <property type="term" value="F:S-adenosylmethionine-dependent methyltransferase activity"/>
    <property type="evidence" value="ECO:0007669"/>
    <property type="project" value="InterPro"/>
</dbReference>
<dbReference type="EMBL" id="CP000606">
    <property type="protein sequence ID" value="ABO22804.1"/>
    <property type="molecule type" value="Genomic_DNA"/>
</dbReference>
<dbReference type="STRING" id="323850.Shew_0933"/>
<dbReference type="Pfam" id="PF08241">
    <property type="entry name" value="Methyltransf_11"/>
    <property type="match status" value="1"/>
</dbReference>
<dbReference type="eggNOG" id="COG2226">
    <property type="taxonomic scope" value="Bacteria"/>
</dbReference>
<gene>
    <name evidence="2" type="ordered locus">Shew_0933</name>
</gene>
<dbReference type="AlphaFoldDB" id="A3QBF6"/>
<accession>A3QBF6</accession>
<protein>
    <submittedName>
        <fullName evidence="2">Methyltransferase type 11</fullName>
    </submittedName>
</protein>
<dbReference type="PANTHER" id="PTHR45036">
    <property type="entry name" value="METHYLTRANSFERASE LIKE 7B"/>
    <property type="match status" value="1"/>
</dbReference>
<dbReference type="InterPro" id="IPR013216">
    <property type="entry name" value="Methyltransf_11"/>
</dbReference>
<dbReference type="HOGENOM" id="CLU_037990_7_1_6"/>
<evidence type="ECO:0000313" key="3">
    <source>
        <dbReference type="Proteomes" id="UP000001558"/>
    </source>
</evidence>
<keyword evidence="2" id="KW-0808">Transferase</keyword>